<organism evidence="2 3">
    <name type="scientific">Streptomyces sulfonofaciens</name>
    <dbReference type="NCBI Taxonomy" id="68272"/>
    <lineage>
        <taxon>Bacteria</taxon>
        <taxon>Bacillati</taxon>
        <taxon>Actinomycetota</taxon>
        <taxon>Actinomycetes</taxon>
        <taxon>Kitasatosporales</taxon>
        <taxon>Streptomycetaceae</taxon>
        <taxon>Streptomyces</taxon>
    </lineage>
</organism>
<name>A0A919FQE0_9ACTN</name>
<feature type="compositionally biased region" description="Low complexity" evidence="1">
    <location>
        <begin position="21"/>
        <end position="44"/>
    </location>
</feature>
<feature type="region of interest" description="Disordered" evidence="1">
    <location>
        <begin position="19"/>
        <end position="46"/>
    </location>
</feature>
<evidence type="ECO:0000313" key="3">
    <source>
        <dbReference type="Proteomes" id="UP000603708"/>
    </source>
</evidence>
<protein>
    <submittedName>
        <fullName evidence="2">Uncharacterized protein</fullName>
    </submittedName>
</protein>
<proteinExistence type="predicted"/>
<comment type="caution">
    <text evidence="2">The sequence shown here is derived from an EMBL/GenBank/DDBJ whole genome shotgun (WGS) entry which is preliminary data.</text>
</comment>
<gene>
    <name evidence="2" type="ORF">GCM10018793_03500</name>
</gene>
<evidence type="ECO:0000256" key="1">
    <source>
        <dbReference type="SAM" id="MobiDB-lite"/>
    </source>
</evidence>
<dbReference type="Proteomes" id="UP000603708">
    <property type="component" value="Unassembled WGS sequence"/>
</dbReference>
<evidence type="ECO:0000313" key="2">
    <source>
        <dbReference type="EMBL" id="GHH70051.1"/>
    </source>
</evidence>
<reference evidence="2" key="2">
    <citation type="submission" date="2020-09" db="EMBL/GenBank/DDBJ databases">
        <authorList>
            <person name="Sun Q."/>
            <person name="Ohkuma M."/>
        </authorList>
    </citation>
    <scope>NUCLEOTIDE SEQUENCE</scope>
    <source>
        <strain evidence="2">JCM 5069</strain>
    </source>
</reference>
<keyword evidence="3" id="KW-1185">Reference proteome</keyword>
<dbReference type="EMBL" id="BNCD01000001">
    <property type="protein sequence ID" value="GHH70051.1"/>
    <property type="molecule type" value="Genomic_DNA"/>
</dbReference>
<dbReference type="AlphaFoldDB" id="A0A919FQE0"/>
<accession>A0A919FQE0</accession>
<sequence length="68" mass="7176">MRTTPTAHEYLTFVRARPPWSAADATGTSDAADATDPVGTSDAADVPRADARAGVLRVTSRRVRTCST</sequence>
<reference evidence="2" key="1">
    <citation type="journal article" date="2014" name="Int. J. Syst. Evol. Microbiol.">
        <title>Complete genome sequence of Corynebacterium casei LMG S-19264T (=DSM 44701T), isolated from a smear-ripened cheese.</title>
        <authorList>
            <consortium name="US DOE Joint Genome Institute (JGI-PGF)"/>
            <person name="Walter F."/>
            <person name="Albersmeier A."/>
            <person name="Kalinowski J."/>
            <person name="Ruckert C."/>
        </authorList>
    </citation>
    <scope>NUCLEOTIDE SEQUENCE</scope>
    <source>
        <strain evidence="2">JCM 5069</strain>
    </source>
</reference>